<dbReference type="EMBL" id="JACKSJ010000025">
    <property type="protein sequence ID" value="MCV7169059.1"/>
    <property type="molecule type" value="Genomic_DNA"/>
</dbReference>
<dbReference type="Gene3D" id="3.40.50.1010">
    <property type="entry name" value="5'-nuclease"/>
    <property type="match status" value="1"/>
</dbReference>
<evidence type="ECO:0000259" key="1">
    <source>
        <dbReference type="Pfam" id="PF01936"/>
    </source>
</evidence>
<accession>A0A9X2YJT6</accession>
<reference evidence="2" key="1">
    <citation type="submission" date="2020-07" db="EMBL/GenBank/DDBJ databases">
        <authorList>
            <person name="Pettersson B.M.F."/>
            <person name="Behra P.R.K."/>
            <person name="Ramesh M."/>
            <person name="Das S."/>
            <person name="Dasgupta S."/>
            <person name="Kirsebom L.A."/>
        </authorList>
    </citation>
    <scope>NUCLEOTIDE SEQUENCE</scope>
    <source>
        <strain evidence="2">DSM 44615</strain>
    </source>
</reference>
<dbReference type="Pfam" id="PF01936">
    <property type="entry name" value="NYN"/>
    <property type="match status" value="1"/>
</dbReference>
<dbReference type="RefSeq" id="WP_264011246.1">
    <property type="nucleotide sequence ID" value="NZ_JACKSJ010000025.1"/>
</dbReference>
<protein>
    <submittedName>
        <fullName evidence="2">NYN domain-containing protein</fullName>
    </submittedName>
</protein>
<name>A0A9X2YJT6_9MYCO</name>
<dbReference type="InterPro" id="IPR021139">
    <property type="entry name" value="NYN"/>
</dbReference>
<keyword evidence="3" id="KW-1185">Reference proteome</keyword>
<evidence type="ECO:0000313" key="2">
    <source>
        <dbReference type="EMBL" id="MCV7169059.1"/>
    </source>
</evidence>
<dbReference type="AlphaFoldDB" id="A0A9X2YJT6"/>
<evidence type="ECO:0000313" key="3">
    <source>
        <dbReference type="Proteomes" id="UP001140293"/>
    </source>
</evidence>
<gene>
    <name evidence="2" type="ORF">H7I41_03860</name>
</gene>
<dbReference type="GO" id="GO:0004540">
    <property type="term" value="F:RNA nuclease activity"/>
    <property type="evidence" value="ECO:0007669"/>
    <property type="project" value="InterPro"/>
</dbReference>
<organism evidence="2 3">
    <name type="scientific">[Mycobacterium] manitobense</name>
    <dbReference type="NCBI Taxonomy" id="190147"/>
    <lineage>
        <taxon>Bacteria</taxon>
        <taxon>Bacillati</taxon>
        <taxon>Actinomycetota</taxon>
        <taxon>Actinomycetes</taxon>
        <taxon>Mycobacteriales</taxon>
        <taxon>Mycobacteriaceae</taxon>
        <taxon>Mycolicibacterium</taxon>
    </lineage>
</organism>
<feature type="domain" description="NYN" evidence="1">
    <location>
        <begin position="95"/>
        <end position="168"/>
    </location>
</feature>
<comment type="caution">
    <text evidence="2">The sequence shown here is derived from an EMBL/GenBank/DDBJ whole genome shotgun (WGS) entry which is preliminary data.</text>
</comment>
<dbReference type="Proteomes" id="UP001140293">
    <property type="component" value="Unassembled WGS sequence"/>
</dbReference>
<proteinExistence type="predicted"/>
<sequence length="179" mass="19473">MRRFVYIDGPSVCWEGQRLAAVRRGFASSLHDAISRDIVDGAWNLDYGRLYEAVCPQAERGGHTSLFGVRPHQVDTIWSLDGVDAVVFDREAPGDTATKFDVMIATQLVEHSFTAMEPGDRAVVIAGDCELTPGVHSLSSRGFPTTVAFWDHATARELKGVADEVVSLDAVLDRLGRGA</sequence>
<reference evidence="2" key="2">
    <citation type="journal article" date="2022" name="BMC Genomics">
        <title>Comparative genome analysis of mycobacteria focusing on tRNA and non-coding RNA.</title>
        <authorList>
            <person name="Behra P.R.K."/>
            <person name="Pettersson B.M.F."/>
            <person name="Ramesh M."/>
            <person name="Das S."/>
            <person name="Dasgupta S."/>
            <person name="Kirsebom L.A."/>
        </authorList>
    </citation>
    <scope>NUCLEOTIDE SEQUENCE</scope>
    <source>
        <strain evidence="2">DSM 44615</strain>
    </source>
</reference>